<evidence type="ECO:0008006" key="3">
    <source>
        <dbReference type="Google" id="ProtNLM"/>
    </source>
</evidence>
<dbReference type="Pfam" id="PF06115">
    <property type="entry name" value="DUF956"/>
    <property type="match status" value="1"/>
</dbReference>
<keyword evidence="2" id="KW-1185">Reference proteome</keyword>
<dbReference type="OrthoDB" id="1646215at2"/>
<protein>
    <recommendedName>
        <fullName evidence="3">DUF956 family protein</fullName>
    </recommendedName>
</protein>
<name>A0A1H9F4K0_9LACT</name>
<sequence length="122" mass="14209">MAESLNTRVDFHTRANSMNGGIGSKHGDILIGDRAFEFYNYRNPEDFIQIPWTEIERVRAQVYFKDKFIRGFFIDTYQNGSFNFIVKEAGKSLKAMSAYLAPEQLVKHKPVLSLKNLWKKEQ</sequence>
<dbReference type="RefSeq" id="WP_092572244.1">
    <property type="nucleotide sequence ID" value="NZ_CP096206.2"/>
</dbReference>
<dbReference type="Proteomes" id="UP000198833">
    <property type="component" value="Unassembled WGS sequence"/>
</dbReference>
<dbReference type="STRING" id="89093.SAMN04488558_10869"/>
<evidence type="ECO:0000313" key="2">
    <source>
        <dbReference type="Proteomes" id="UP000198833"/>
    </source>
</evidence>
<gene>
    <name evidence="1" type="ORF">SAMN04488558_10869</name>
</gene>
<dbReference type="InterPro" id="IPR010360">
    <property type="entry name" value="DUF956"/>
</dbReference>
<dbReference type="EMBL" id="FOEN01000008">
    <property type="protein sequence ID" value="SEQ32886.1"/>
    <property type="molecule type" value="Genomic_DNA"/>
</dbReference>
<accession>A0A1H9F4K0</accession>
<dbReference type="AlphaFoldDB" id="A0A1H9F4K0"/>
<proteinExistence type="predicted"/>
<evidence type="ECO:0000313" key="1">
    <source>
        <dbReference type="EMBL" id="SEQ32886.1"/>
    </source>
</evidence>
<reference evidence="1 2" key="1">
    <citation type="submission" date="2016-10" db="EMBL/GenBank/DDBJ databases">
        <authorList>
            <person name="de Groot N.N."/>
        </authorList>
    </citation>
    <scope>NUCLEOTIDE SEQUENCE [LARGE SCALE GENOMIC DNA]</scope>
    <source>
        <strain evidence="1 2">DSM 15695</strain>
    </source>
</reference>
<organism evidence="1 2">
    <name type="scientific">Ignavigranum ruoffiae</name>
    <dbReference type="NCBI Taxonomy" id="89093"/>
    <lineage>
        <taxon>Bacteria</taxon>
        <taxon>Bacillati</taxon>
        <taxon>Bacillota</taxon>
        <taxon>Bacilli</taxon>
        <taxon>Lactobacillales</taxon>
        <taxon>Aerococcaceae</taxon>
        <taxon>Ignavigranum</taxon>
    </lineage>
</organism>